<feature type="region of interest" description="Disordered" evidence="12">
    <location>
        <begin position="226"/>
        <end position="251"/>
    </location>
</feature>
<dbReference type="PANTHER" id="PTHR43311:SF2">
    <property type="entry name" value="GLUTAMATE--TRNA LIGASE, MITOCHONDRIAL-RELATED"/>
    <property type="match status" value="1"/>
</dbReference>
<comment type="similarity">
    <text evidence="2">Belongs to the class-I aminoacyl-tRNA synthetase family. Glutamate--tRNA ligase type 1 subfamily.</text>
</comment>
<evidence type="ECO:0000256" key="9">
    <source>
        <dbReference type="ARBA" id="ARBA00030865"/>
    </source>
</evidence>
<feature type="domain" description="Glutamyl/glutaminyl-tRNA synthetase class Ib catalytic" evidence="13">
    <location>
        <begin position="66"/>
        <end position="392"/>
    </location>
</feature>
<dbReference type="SUPFAM" id="SSF52374">
    <property type="entry name" value="Nucleotidylyl transferase"/>
    <property type="match status" value="1"/>
</dbReference>
<keyword evidence="4 11" id="KW-0436">Ligase</keyword>
<dbReference type="InterPro" id="IPR049940">
    <property type="entry name" value="GluQ/Sye"/>
</dbReference>
<dbReference type="GO" id="GO:0000049">
    <property type="term" value="F:tRNA binding"/>
    <property type="evidence" value="ECO:0007669"/>
    <property type="project" value="InterPro"/>
</dbReference>
<dbReference type="Gene3D" id="3.40.50.620">
    <property type="entry name" value="HUPs"/>
    <property type="match status" value="1"/>
</dbReference>
<evidence type="ECO:0000256" key="5">
    <source>
        <dbReference type="ARBA" id="ARBA00022741"/>
    </source>
</evidence>
<dbReference type="InterPro" id="IPR014729">
    <property type="entry name" value="Rossmann-like_a/b/a_fold"/>
</dbReference>
<evidence type="ECO:0000256" key="3">
    <source>
        <dbReference type="ARBA" id="ARBA00012835"/>
    </source>
</evidence>
<dbReference type="InterPro" id="IPR004527">
    <property type="entry name" value="Glu-tRNA-ligase_bac/mito"/>
</dbReference>
<dbReference type="FunFam" id="3.40.50.620:FF:000045">
    <property type="entry name" value="Glutamate--tRNA ligase, mitochondrial"/>
    <property type="match status" value="1"/>
</dbReference>
<evidence type="ECO:0000256" key="1">
    <source>
        <dbReference type="ARBA" id="ARBA00004173"/>
    </source>
</evidence>
<dbReference type="GO" id="GO:0008270">
    <property type="term" value="F:zinc ion binding"/>
    <property type="evidence" value="ECO:0007669"/>
    <property type="project" value="InterPro"/>
</dbReference>
<evidence type="ECO:0000256" key="2">
    <source>
        <dbReference type="ARBA" id="ARBA00007894"/>
    </source>
</evidence>
<accession>A0AAQ3R8Q2</accession>
<dbReference type="GO" id="GO:0005524">
    <property type="term" value="F:ATP binding"/>
    <property type="evidence" value="ECO:0007669"/>
    <property type="project" value="UniProtKB-KW"/>
</dbReference>
<keyword evidence="5 11" id="KW-0547">Nucleotide-binding</keyword>
<evidence type="ECO:0000256" key="6">
    <source>
        <dbReference type="ARBA" id="ARBA00022840"/>
    </source>
</evidence>
<dbReference type="EMBL" id="CP138582">
    <property type="protein sequence ID" value="WPG99835.1"/>
    <property type="molecule type" value="Genomic_DNA"/>
</dbReference>
<dbReference type="GO" id="GO:0005739">
    <property type="term" value="C:mitochondrion"/>
    <property type="evidence" value="ECO:0007669"/>
    <property type="project" value="UniProtKB-SubCell"/>
</dbReference>
<reference evidence="14 15" key="1">
    <citation type="submission" date="2023-11" db="EMBL/GenBank/DDBJ databases">
        <title>An acidophilic fungus is an integral part of prey digestion in a carnivorous sundew plant.</title>
        <authorList>
            <person name="Tsai I.J."/>
        </authorList>
    </citation>
    <scope>NUCLEOTIDE SEQUENCE [LARGE SCALE GENOMIC DNA]</scope>
    <source>
        <strain evidence="14">169a</strain>
    </source>
</reference>
<keyword evidence="7 11" id="KW-0648">Protein biosynthesis</keyword>
<keyword evidence="15" id="KW-1185">Reference proteome</keyword>
<gene>
    <name evidence="14" type="ORF">R9X50_00265500</name>
</gene>
<evidence type="ECO:0000256" key="12">
    <source>
        <dbReference type="SAM" id="MobiDB-lite"/>
    </source>
</evidence>
<dbReference type="InterPro" id="IPR001412">
    <property type="entry name" value="aa-tRNA-synth_I_CS"/>
</dbReference>
<proteinExistence type="inferred from homology"/>
<keyword evidence="8 11" id="KW-0030">Aminoacyl-tRNA synthetase</keyword>
<evidence type="ECO:0000256" key="10">
    <source>
        <dbReference type="ARBA" id="ARBA00072917"/>
    </source>
</evidence>
<dbReference type="Proteomes" id="UP001303373">
    <property type="component" value="Chromosome 3"/>
</dbReference>
<organism evidence="14 15">
    <name type="scientific">Acrodontium crateriforme</name>
    <dbReference type="NCBI Taxonomy" id="150365"/>
    <lineage>
        <taxon>Eukaryota</taxon>
        <taxon>Fungi</taxon>
        <taxon>Dikarya</taxon>
        <taxon>Ascomycota</taxon>
        <taxon>Pezizomycotina</taxon>
        <taxon>Dothideomycetes</taxon>
        <taxon>Dothideomycetidae</taxon>
        <taxon>Mycosphaerellales</taxon>
        <taxon>Teratosphaeriaceae</taxon>
        <taxon>Acrodontium</taxon>
    </lineage>
</organism>
<dbReference type="InterPro" id="IPR008925">
    <property type="entry name" value="aa_tRNA-synth_I_cd-bd_sf"/>
</dbReference>
<dbReference type="SUPFAM" id="SSF48163">
    <property type="entry name" value="An anticodon-binding domain of class I aminoacyl-tRNA synthetases"/>
    <property type="match status" value="1"/>
</dbReference>
<dbReference type="PROSITE" id="PS00178">
    <property type="entry name" value="AA_TRNA_LIGASE_I"/>
    <property type="match status" value="1"/>
</dbReference>
<feature type="region of interest" description="Disordered" evidence="12">
    <location>
        <begin position="40"/>
        <end position="65"/>
    </location>
</feature>
<name>A0AAQ3R8Q2_9PEZI</name>
<dbReference type="InterPro" id="IPR000924">
    <property type="entry name" value="Glu/Gln-tRNA-synth"/>
</dbReference>
<dbReference type="PRINTS" id="PR00987">
    <property type="entry name" value="TRNASYNTHGLU"/>
</dbReference>
<sequence length="647" mass="73287">MSSVRTRRHLTSLAAPGTPFISRRRQHAPQLRTLLAVNSSRHYARTEPKQSERKLSRKPLLTDGPVRTRFAPSPTGDLHIGGLRTALFSYLLAKRTGGQFLVRIEDTDQKRLVPGAEERLLATLRWAGLEWDEGPLVGGPYGPYKQSERNDIYQQHAKKILDRGNAYRCFCTPQTAGDNKVAFVTSGCYQDCSHLSAEESNSKADSKSEPFTIRLRQETSSKKRRYPDLVYGHVTPSKRSPSSSSSSAESDSVAADSVLVKSDGTPTYHFANVVDDHLMKITHVIRGSEWMASTPLHYDLYEAFGWDPPAFAHVSLLVDEKGAKLSKRNQEIAMDVNSMRSNYTPEALNNFLVLLGWSNPTRDDVMSMSELIEVFDLKFTKGNTIVNTKKLDYLRKHHIVRRAQKAVSTGSFEPVQELVDEMHSIVLREYPNFALRYKAREEQLDFIANAFLCTSKNFSGTASWVHNHSYLFDFLSKSNHATAETVDFEISEFVAAWLKSFDFQQPYRTPLFISEEPGKVESHIMPESVFQIYRKLQAARDAEMWYQSVGHTQSTLPEGLRKDVPFAENLSVDVKAYIEHLYSIDSHSDEAAAILDRRTAFNTRLLKHLREKLTNVKHGPGVFVIMALLGYKESCRRLGVEPSEKGW</sequence>
<dbReference type="PANTHER" id="PTHR43311">
    <property type="entry name" value="GLUTAMATE--TRNA LIGASE"/>
    <property type="match status" value="1"/>
</dbReference>
<dbReference type="HAMAP" id="MF_00022">
    <property type="entry name" value="Glu_tRNA_synth_type1"/>
    <property type="match status" value="1"/>
</dbReference>
<evidence type="ECO:0000256" key="11">
    <source>
        <dbReference type="RuleBase" id="RU363037"/>
    </source>
</evidence>
<dbReference type="AlphaFoldDB" id="A0AAQ3R8Q2"/>
<evidence type="ECO:0000256" key="8">
    <source>
        <dbReference type="ARBA" id="ARBA00023146"/>
    </source>
</evidence>
<dbReference type="GO" id="GO:0006424">
    <property type="term" value="P:glutamyl-tRNA aminoacylation"/>
    <property type="evidence" value="ECO:0007669"/>
    <property type="project" value="InterPro"/>
</dbReference>
<evidence type="ECO:0000313" key="14">
    <source>
        <dbReference type="EMBL" id="WPG99835.1"/>
    </source>
</evidence>
<dbReference type="InterPro" id="IPR020058">
    <property type="entry name" value="Glu/Gln-tRNA-synth_Ib_cat-dom"/>
</dbReference>
<evidence type="ECO:0000259" key="13">
    <source>
        <dbReference type="Pfam" id="PF00749"/>
    </source>
</evidence>
<evidence type="ECO:0000256" key="4">
    <source>
        <dbReference type="ARBA" id="ARBA00022598"/>
    </source>
</evidence>
<dbReference type="InterPro" id="IPR033910">
    <property type="entry name" value="GluRS_core"/>
</dbReference>
<dbReference type="EC" id="6.1.1.17" evidence="3"/>
<feature type="compositionally biased region" description="Low complexity" evidence="12">
    <location>
        <begin position="240"/>
        <end position="251"/>
    </location>
</feature>
<feature type="compositionally biased region" description="Basic and acidic residues" evidence="12">
    <location>
        <begin position="44"/>
        <end position="54"/>
    </location>
</feature>
<dbReference type="CDD" id="cd00808">
    <property type="entry name" value="GluRS_core"/>
    <property type="match status" value="1"/>
</dbReference>
<evidence type="ECO:0000256" key="7">
    <source>
        <dbReference type="ARBA" id="ARBA00022917"/>
    </source>
</evidence>
<dbReference type="GO" id="GO:0004818">
    <property type="term" value="F:glutamate-tRNA ligase activity"/>
    <property type="evidence" value="ECO:0007669"/>
    <property type="project" value="UniProtKB-EC"/>
</dbReference>
<keyword evidence="6 11" id="KW-0067">ATP-binding</keyword>
<dbReference type="NCBIfam" id="TIGR00464">
    <property type="entry name" value="gltX_bact"/>
    <property type="match status" value="1"/>
</dbReference>
<dbReference type="Pfam" id="PF00749">
    <property type="entry name" value="tRNA-synt_1c"/>
    <property type="match status" value="1"/>
</dbReference>
<evidence type="ECO:0000313" key="15">
    <source>
        <dbReference type="Proteomes" id="UP001303373"/>
    </source>
</evidence>
<comment type="subcellular location">
    <subcellularLocation>
        <location evidence="1">Mitochondrion</location>
    </subcellularLocation>
</comment>
<protein>
    <recommendedName>
        <fullName evidence="10">Glutamate--tRNA ligase, mitochondrial</fullName>
        <ecNumber evidence="3">6.1.1.17</ecNumber>
    </recommendedName>
    <alternativeName>
        <fullName evidence="9">Glutamyl-tRNA synthetase</fullName>
    </alternativeName>
</protein>